<gene>
    <name evidence="1" type="ORF">M513_03311</name>
</gene>
<evidence type="ECO:0000313" key="1">
    <source>
        <dbReference type="EMBL" id="KFD55872.1"/>
    </source>
</evidence>
<dbReference type="AlphaFoldDB" id="A0A085MF76"/>
<dbReference type="Proteomes" id="UP000030764">
    <property type="component" value="Unassembled WGS sequence"/>
</dbReference>
<accession>A0A085MF76</accession>
<evidence type="ECO:0000313" key="2">
    <source>
        <dbReference type="Proteomes" id="UP000030764"/>
    </source>
</evidence>
<protein>
    <submittedName>
        <fullName evidence="1">Uncharacterized protein</fullName>
    </submittedName>
</protein>
<proteinExistence type="predicted"/>
<reference evidence="1 2" key="1">
    <citation type="journal article" date="2014" name="Nat. Genet.">
        <title>Genome and transcriptome of the porcine whipworm Trichuris suis.</title>
        <authorList>
            <person name="Jex A.R."/>
            <person name="Nejsum P."/>
            <person name="Schwarz E.M."/>
            <person name="Hu L."/>
            <person name="Young N.D."/>
            <person name="Hall R.S."/>
            <person name="Korhonen P.K."/>
            <person name="Liao S."/>
            <person name="Thamsborg S."/>
            <person name="Xia J."/>
            <person name="Xu P."/>
            <person name="Wang S."/>
            <person name="Scheerlinck J.P."/>
            <person name="Hofmann A."/>
            <person name="Sternberg P.W."/>
            <person name="Wang J."/>
            <person name="Gasser R.B."/>
        </authorList>
    </citation>
    <scope>NUCLEOTIDE SEQUENCE [LARGE SCALE GENOMIC DNA]</scope>
    <source>
        <strain evidence="1">DCEP-RM93M</strain>
    </source>
</reference>
<dbReference type="EMBL" id="KL363197">
    <property type="protein sequence ID" value="KFD55872.1"/>
    <property type="molecule type" value="Genomic_DNA"/>
</dbReference>
<sequence>MRQLRNIAAGRNTCRWPTDLRRLAAAECIQPSATATEKMDIRLESRRANARNSLFPTTTGTSIESADDQVTWRHMNPGMSRRNLNADVCVCMCVKKRSKTAKTQATQ</sequence>
<organism evidence="1 2">
    <name type="scientific">Trichuris suis</name>
    <name type="common">pig whipworm</name>
    <dbReference type="NCBI Taxonomy" id="68888"/>
    <lineage>
        <taxon>Eukaryota</taxon>
        <taxon>Metazoa</taxon>
        <taxon>Ecdysozoa</taxon>
        <taxon>Nematoda</taxon>
        <taxon>Enoplea</taxon>
        <taxon>Dorylaimia</taxon>
        <taxon>Trichinellida</taxon>
        <taxon>Trichuridae</taxon>
        <taxon>Trichuris</taxon>
    </lineage>
</organism>
<name>A0A085MF76_9BILA</name>
<keyword evidence="2" id="KW-1185">Reference proteome</keyword>